<accession>A0A3B1E450</accession>
<evidence type="ECO:0000256" key="4">
    <source>
        <dbReference type="ARBA" id="ARBA00023136"/>
    </source>
</evidence>
<evidence type="ECO:0000313" key="8">
    <source>
        <dbReference type="EMBL" id="VAX40625.1"/>
    </source>
</evidence>
<dbReference type="Gene3D" id="1.10.3720.10">
    <property type="entry name" value="MetI-like"/>
    <property type="match status" value="1"/>
</dbReference>
<dbReference type="EMBL" id="UOGK01000421">
    <property type="protein sequence ID" value="VAX40625.1"/>
    <property type="molecule type" value="Genomic_DNA"/>
</dbReference>
<feature type="transmembrane region" description="Helical" evidence="6">
    <location>
        <begin position="27"/>
        <end position="52"/>
    </location>
</feature>
<dbReference type="SUPFAM" id="SSF161098">
    <property type="entry name" value="MetI-like"/>
    <property type="match status" value="1"/>
</dbReference>
<organism evidence="8">
    <name type="scientific">hydrothermal vent metagenome</name>
    <dbReference type="NCBI Taxonomy" id="652676"/>
    <lineage>
        <taxon>unclassified sequences</taxon>
        <taxon>metagenomes</taxon>
        <taxon>ecological metagenomes</taxon>
    </lineage>
</organism>
<feature type="domain" description="ABC transmembrane type-1" evidence="7">
    <location>
        <begin position="420"/>
        <end position="496"/>
    </location>
</feature>
<feature type="transmembrane region" description="Helical" evidence="6">
    <location>
        <begin position="242"/>
        <end position="261"/>
    </location>
</feature>
<evidence type="ECO:0000256" key="2">
    <source>
        <dbReference type="ARBA" id="ARBA00022692"/>
    </source>
</evidence>
<evidence type="ECO:0000256" key="5">
    <source>
        <dbReference type="SAM" id="MobiDB-lite"/>
    </source>
</evidence>
<feature type="transmembrane region" description="Helical" evidence="6">
    <location>
        <begin position="419"/>
        <end position="445"/>
    </location>
</feature>
<dbReference type="PROSITE" id="PS50928">
    <property type="entry name" value="ABC_TM1"/>
    <property type="match status" value="1"/>
</dbReference>
<protein>
    <submittedName>
        <fullName evidence="8">Phosphate transport system permease protein PstA (TC 3.A.1.7.1)</fullName>
    </submittedName>
</protein>
<proteinExistence type="predicted"/>
<dbReference type="GO" id="GO:0016020">
    <property type="term" value="C:membrane"/>
    <property type="evidence" value="ECO:0007669"/>
    <property type="project" value="UniProtKB-SubCell"/>
</dbReference>
<feature type="transmembrane region" description="Helical" evidence="6">
    <location>
        <begin position="465"/>
        <end position="489"/>
    </location>
</feature>
<dbReference type="AlphaFoldDB" id="A0A3B1E450"/>
<feature type="compositionally biased region" description="Polar residues" evidence="5">
    <location>
        <begin position="1"/>
        <end position="11"/>
    </location>
</feature>
<keyword evidence="3 6" id="KW-1133">Transmembrane helix</keyword>
<reference evidence="8" key="1">
    <citation type="submission" date="2018-06" db="EMBL/GenBank/DDBJ databases">
        <authorList>
            <person name="Zhirakovskaya E."/>
        </authorList>
    </citation>
    <scope>NUCLEOTIDE SEQUENCE</scope>
</reference>
<dbReference type="InterPro" id="IPR035906">
    <property type="entry name" value="MetI-like_sf"/>
</dbReference>
<evidence type="ECO:0000256" key="6">
    <source>
        <dbReference type="SAM" id="Phobius"/>
    </source>
</evidence>
<name>A0A3B1E450_9ZZZZ</name>
<evidence type="ECO:0000256" key="1">
    <source>
        <dbReference type="ARBA" id="ARBA00004141"/>
    </source>
</evidence>
<dbReference type="GO" id="GO:0055085">
    <property type="term" value="P:transmembrane transport"/>
    <property type="evidence" value="ECO:0007669"/>
    <property type="project" value="InterPro"/>
</dbReference>
<evidence type="ECO:0000256" key="3">
    <source>
        <dbReference type="ARBA" id="ARBA00022989"/>
    </source>
</evidence>
<dbReference type="PANTHER" id="PTHR43470:SF6">
    <property type="entry name" value="PHOSPHATE TRANSPORT SYSTEM PERMEASE PROTEIN PSTA"/>
    <property type="match status" value="1"/>
</dbReference>
<keyword evidence="2 6" id="KW-0812">Transmembrane</keyword>
<feature type="transmembrane region" description="Helical" evidence="6">
    <location>
        <begin position="282"/>
        <end position="300"/>
    </location>
</feature>
<evidence type="ECO:0000259" key="7">
    <source>
        <dbReference type="PROSITE" id="PS50928"/>
    </source>
</evidence>
<keyword evidence="4 6" id="KW-0472">Membrane</keyword>
<comment type="subcellular location">
    <subcellularLocation>
        <location evidence="1">Membrane</location>
        <topology evidence="1">Multi-pass membrane protein</topology>
    </subcellularLocation>
</comment>
<dbReference type="InterPro" id="IPR000515">
    <property type="entry name" value="MetI-like"/>
</dbReference>
<dbReference type="PANTHER" id="PTHR43470">
    <property type="entry name" value="PHOSPHATE TRANSPORT SYSTEM PERMEASE PROTEIN PSTA-RELATED"/>
    <property type="match status" value="1"/>
</dbReference>
<sequence length="496" mass="54903">MSESPPANPTTAKRHSRRTGRYGRGEAMVWLMGGALVLNVAMIVALVALIAVKGLDAFWPRPIDLVTLDAGERFLGVPVREEVYDAPIERRRELAAQVAAGEVSPDALAKDGRPVRRLYRTGNRDLGQEPFRWVTLAEIASVERPKEAVFVERMEWGVFLGVPEAVLVETLDSGPHTAEGPEAAWAAIEMHLPDAIERRERIRALQRSKIGPINGKMSHLRERLTQARIEMVRTTDDRGRGLAVPLWLGVIVLAGVLLIVPRVLTRRERASGRPDGVPVQRLVLRGCTVLAVGLLLLVWLERPQPASLTPEAFEALQVELAQEQADLDQTYQEFTTQIAAIRDVDDQFRVLIRDPGLDRVAPERQTTPDVPLRLSQIVRIIQPNALTTRQKFGVYFDRWWEFLTDDPREANTEGGVFPVLFGTVLLTILLSIIVVPLGVLAALYLREYAKQGFVTSVLRIAVNNLAGVPSIVYGVFGLGFFCYTLGAYVDAGPGEA</sequence>
<feature type="non-terminal residue" evidence="8">
    <location>
        <position position="496"/>
    </location>
</feature>
<feature type="region of interest" description="Disordered" evidence="5">
    <location>
        <begin position="1"/>
        <end position="20"/>
    </location>
</feature>
<gene>
    <name evidence="8" type="ORF">MNBD_PLANCTO03-490</name>
</gene>